<comment type="caution">
    <text evidence="1">The sequence shown here is derived from an EMBL/GenBank/DDBJ whole genome shotgun (WGS) entry which is preliminary data.</text>
</comment>
<gene>
    <name evidence="1" type="ORF">COU29_00220</name>
</gene>
<dbReference type="EMBL" id="PFBV01000001">
    <property type="protein sequence ID" value="PIT88794.1"/>
    <property type="molecule type" value="Genomic_DNA"/>
</dbReference>
<organism evidence="1 2">
    <name type="scientific">Candidatus Magasanikbacteria bacterium CG10_big_fil_rev_8_21_14_0_10_36_32</name>
    <dbReference type="NCBI Taxonomy" id="1974646"/>
    <lineage>
        <taxon>Bacteria</taxon>
        <taxon>Candidatus Magasanikiibacteriota</taxon>
    </lineage>
</organism>
<dbReference type="AlphaFoldDB" id="A0A2M6W7M7"/>
<name>A0A2M6W7M7_9BACT</name>
<protein>
    <submittedName>
        <fullName evidence="1">Uncharacterized protein</fullName>
    </submittedName>
</protein>
<reference evidence="2" key="1">
    <citation type="submission" date="2017-09" db="EMBL/GenBank/DDBJ databases">
        <title>Depth-based differentiation of microbial function through sediment-hosted aquifers and enrichment of novel symbionts in the deep terrestrial subsurface.</title>
        <authorList>
            <person name="Probst A.J."/>
            <person name="Ladd B."/>
            <person name="Jarett J.K."/>
            <person name="Geller-Mcgrath D.E."/>
            <person name="Sieber C.M.K."/>
            <person name="Emerson J.B."/>
            <person name="Anantharaman K."/>
            <person name="Thomas B.C."/>
            <person name="Malmstrom R."/>
            <person name="Stieglmeier M."/>
            <person name="Klingl A."/>
            <person name="Woyke T."/>
            <person name="Ryan C.M."/>
            <person name="Banfield J.F."/>
        </authorList>
    </citation>
    <scope>NUCLEOTIDE SEQUENCE [LARGE SCALE GENOMIC DNA]</scope>
</reference>
<evidence type="ECO:0000313" key="1">
    <source>
        <dbReference type="EMBL" id="PIT88794.1"/>
    </source>
</evidence>
<evidence type="ECO:0000313" key="2">
    <source>
        <dbReference type="Proteomes" id="UP000231426"/>
    </source>
</evidence>
<dbReference type="Proteomes" id="UP000231426">
    <property type="component" value="Unassembled WGS sequence"/>
</dbReference>
<proteinExistence type="predicted"/>
<accession>A0A2M6W7M7</accession>
<sequence>MKSVKRKLFISLEGLIEKVSRMPVNMETAADLRTGLFCLGCTRDDVREAVAQLASEGKSYPAAMISDAIFMANLHGRIRWVLATEIPAFYHLNFLLVDSGFKSLRPVLYHNYTAEEIIRLMAETNPELEVIP</sequence>